<protein>
    <submittedName>
        <fullName evidence="1">Uncharacterized protein</fullName>
    </submittedName>
</protein>
<reference evidence="1 2" key="1">
    <citation type="submission" date="2021-02" db="EMBL/GenBank/DDBJ databases">
        <title>Complete genome sequence of Lactococcus lactis strain K_LL004.</title>
        <authorList>
            <person name="Kim H.B."/>
        </authorList>
    </citation>
    <scope>NUCLEOTIDE SEQUENCE [LARGE SCALE GENOMIC DNA]</scope>
    <source>
        <strain evidence="1 2">K_LL004</strain>
    </source>
</reference>
<dbReference type="RefSeq" id="WP_205871980.1">
    <property type="nucleotide sequence ID" value="NZ_CP070872.1"/>
</dbReference>
<gene>
    <name evidence="1" type="ORF">JW886_09630</name>
</gene>
<dbReference type="KEGG" id="lti:JW886_09630"/>
<organism evidence="1 2">
    <name type="scientific">Lactococcus taiwanensis</name>
    <dbReference type="NCBI Taxonomy" id="1151742"/>
    <lineage>
        <taxon>Bacteria</taxon>
        <taxon>Bacillati</taxon>
        <taxon>Bacillota</taxon>
        <taxon>Bacilli</taxon>
        <taxon>Lactobacillales</taxon>
        <taxon>Streptococcaceae</taxon>
        <taxon>Lactococcus</taxon>
    </lineage>
</organism>
<name>A0AA45QRE3_9LACT</name>
<accession>A0AA45QRE3</accession>
<sequence>MDAALVTIAGTLIIALVNSFWLNQKLNKQKLEYDKTIEEYKLALDRRKKVSSMYYEKRAELIIQLYEKISVYYSNLLAMNKGLIAFQEMIFERPEAYDELYHSTLKLEKDVGKQILLASLYLGEKTSEELMFFQHRLGNISNSMVDVYEEYKRIDKKYLKRSEDESEASKFYWEYYQIYSGQDIHGNVEWLDGKGSKKILDFKKTLKNAILSEE</sequence>
<proteinExistence type="predicted"/>
<evidence type="ECO:0000313" key="1">
    <source>
        <dbReference type="EMBL" id="QSE76695.1"/>
    </source>
</evidence>
<evidence type="ECO:0000313" key="2">
    <source>
        <dbReference type="Proteomes" id="UP000663608"/>
    </source>
</evidence>
<dbReference type="Proteomes" id="UP000663608">
    <property type="component" value="Chromosome"/>
</dbReference>
<dbReference type="AlphaFoldDB" id="A0AA45QRE3"/>
<dbReference type="EMBL" id="CP070872">
    <property type="protein sequence ID" value="QSE76695.1"/>
    <property type="molecule type" value="Genomic_DNA"/>
</dbReference>
<keyword evidence="2" id="KW-1185">Reference proteome</keyword>